<reference evidence="1 2" key="1">
    <citation type="journal article" date="2019" name="Int. J. Syst. Evol. Microbiol.">
        <title>The Global Catalogue of Microorganisms (GCM) 10K type strain sequencing project: providing services to taxonomists for standard genome sequencing and annotation.</title>
        <authorList>
            <consortium name="The Broad Institute Genomics Platform"/>
            <consortium name="The Broad Institute Genome Sequencing Center for Infectious Disease"/>
            <person name="Wu L."/>
            <person name="Ma J."/>
        </authorList>
    </citation>
    <scope>NUCLEOTIDE SEQUENCE [LARGE SCALE GENOMIC DNA]</scope>
    <source>
        <strain evidence="1 2">CGMCC 1.10387</strain>
    </source>
</reference>
<comment type="caution">
    <text evidence="1">The sequence shown here is derived from an EMBL/GenBank/DDBJ whole genome shotgun (WGS) entry which is preliminary data.</text>
</comment>
<organism evidence="1 2">
    <name type="scientific">Halobellus litoreus</name>
    <dbReference type="NCBI Taxonomy" id="755310"/>
    <lineage>
        <taxon>Archaea</taxon>
        <taxon>Methanobacteriati</taxon>
        <taxon>Methanobacteriota</taxon>
        <taxon>Stenosarchaea group</taxon>
        <taxon>Halobacteria</taxon>
        <taxon>Halobacteriales</taxon>
        <taxon>Haloferacaceae</taxon>
        <taxon>Halobellus</taxon>
    </lineage>
</organism>
<sequence length="307" mass="34973">MPPYTTVATLLDPRRLRAIYLAARRDAVTLDRSRETDQDLVDLVADPYESLSGARDRLERLKELLRRRNDRRAVFLTIYTAMTRAVQQSIGRGRFADSEWMRTYTLTFANYYRDAFLAFEERRTQAVPEPWRIAFGTAVAGDALVAQDAFLGINAHINYDLALTIRDVGIDPHRERKRDDHRAINEILAELVDAQQEALADLYAPGIDEIDTALGRFDETVSLFTLAEAREQAWRVGVVLVDFHVRPIESYARWVLRTTATGGAVFILGPTLDPTVTRALERVERNQFDLGDAIDLLDRRYGTVTLE</sequence>
<dbReference type="Proteomes" id="UP001597092">
    <property type="component" value="Unassembled WGS sequence"/>
</dbReference>
<protein>
    <submittedName>
        <fullName evidence="1">DUF5995 family protein</fullName>
    </submittedName>
</protein>
<evidence type="ECO:0000313" key="2">
    <source>
        <dbReference type="Proteomes" id="UP001597092"/>
    </source>
</evidence>
<gene>
    <name evidence="1" type="ORF">ACFSAS_11435</name>
</gene>
<dbReference type="Pfam" id="PF19458">
    <property type="entry name" value="DUF5995"/>
    <property type="match status" value="1"/>
</dbReference>
<dbReference type="EMBL" id="JBHUDP010000003">
    <property type="protein sequence ID" value="MFD1686226.1"/>
    <property type="molecule type" value="Genomic_DNA"/>
</dbReference>
<proteinExistence type="predicted"/>
<name>A0ABD6DVA4_9EURY</name>
<keyword evidence="2" id="KW-1185">Reference proteome</keyword>
<dbReference type="InterPro" id="IPR046037">
    <property type="entry name" value="DUF5995"/>
</dbReference>
<evidence type="ECO:0000313" key="1">
    <source>
        <dbReference type="EMBL" id="MFD1686226.1"/>
    </source>
</evidence>
<dbReference type="AlphaFoldDB" id="A0ABD6DVA4"/>
<accession>A0ABD6DVA4</accession>
<dbReference type="RefSeq" id="WP_256308851.1">
    <property type="nucleotide sequence ID" value="NZ_JANHAW010000003.1"/>
</dbReference>